<proteinExistence type="predicted"/>
<dbReference type="Proteomes" id="UP000182840">
    <property type="component" value="Chromosome"/>
</dbReference>
<evidence type="ECO:0000256" key="1">
    <source>
        <dbReference type="ARBA" id="ARBA00023015"/>
    </source>
</evidence>
<evidence type="ECO:0000259" key="4">
    <source>
        <dbReference type="PROSITE" id="PS50987"/>
    </source>
</evidence>
<dbReference type="RefSeq" id="WP_072607943.1">
    <property type="nucleotide sequence ID" value="NZ_CP018171.1"/>
</dbReference>
<evidence type="ECO:0000256" key="3">
    <source>
        <dbReference type="ARBA" id="ARBA00023163"/>
    </source>
</evidence>
<reference evidence="6" key="1">
    <citation type="submission" date="2016-11" db="EMBL/GenBank/DDBJ databases">
        <title>Mesorhizobium oceanicum sp. nov., isolated from deep seawater in South China Sea.</title>
        <authorList>
            <person name="Fu G.-Y."/>
        </authorList>
    </citation>
    <scope>NUCLEOTIDE SEQUENCE [LARGE SCALE GENOMIC DNA]</scope>
    <source>
        <strain evidence="6">B7</strain>
    </source>
</reference>
<keyword evidence="6" id="KW-1185">Reference proteome</keyword>
<dbReference type="PRINTS" id="PR00778">
    <property type="entry name" value="HTHARSR"/>
</dbReference>
<dbReference type="Pfam" id="PF01022">
    <property type="entry name" value="HTH_5"/>
    <property type="match status" value="1"/>
</dbReference>
<dbReference type="KEGG" id="meso:BSQ44_08305"/>
<dbReference type="GO" id="GO:0003677">
    <property type="term" value="F:DNA binding"/>
    <property type="evidence" value="ECO:0007669"/>
    <property type="project" value="UniProtKB-KW"/>
</dbReference>
<dbReference type="NCBIfam" id="NF033788">
    <property type="entry name" value="HTH_metalloreg"/>
    <property type="match status" value="1"/>
</dbReference>
<protein>
    <recommendedName>
        <fullName evidence="4">HTH arsR-type domain-containing protein</fullName>
    </recommendedName>
</protein>
<sequence length="110" mass="12000">MQKGPLCRHADDAAAFLTAFANSKRIQIMCELLSGELAVGTIAVKVGLSQSALSQHLARLRSLGLVRTRRDKQTIYYSCNSENVRTLFATLDLMFVNPPAKVPLALAHST</sequence>
<dbReference type="InterPro" id="IPR036388">
    <property type="entry name" value="WH-like_DNA-bd_sf"/>
</dbReference>
<dbReference type="GO" id="GO:0003700">
    <property type="term" value="F:DNA-binding transcription factor activity"/>
    <property type="evidence" value="ECO:0007669"/>
    <property type="project" value="InterPro"/>
</dbReference>
<organism evidence="5 6">
    <name type="scientific">Aquibium oceanicum</name>
    <dbReference type="NCBI Taxonomy" id="1670800"/>
    <lineage>
        <taxon>Bacteria</taxon>
        <taxon>Pseudomonadati</taxon>
        <taxon>Pseudomonadota</taxon>
        <taxon>Alphaproteobacteria</taxon>
        <taxon>Hyphomicrobiales</taxon>
        <taxon>Phyllobacteriaceae</taxon>
        <taxon>Aquibium</taxon>
    </lineage>
</organism>
<evidence type="ECO:0000256" key="2">
    <source>
        <dbReference type="ARBA" id="ARBA00023125"/>
    </source>
</evidence>
<dbReference type="SUPFAM" id="SSF46785">
    <property type="entry name" value="Winged helix' DNA-binding domain"/>
    <property type="match status" value="1"/>
</dbReference>
<dbReference type="OrthoDB" id="194599at2"/>
<gene>
    <name evidence="5" type="ORF">BSQ44_08305</name>
</gene>
<dbReference type="CDD" id="cd00090">
    <property type="entry name" value="HTH_ARSR"/>
    <property type="match status" value="1"/>
</dbReference>
<dbReference type="AlphaFoldDB" id="A0A1L3SYU8"/>
<evidence type="ECO:0000313" key="5">
    <source>
        <dbReference type="EMBL" id="APH74485.1"/>
    </source>
</evidence>
<accession>A0A1L3SYU8</accession>
<dbReference type="PROSITE" id="PS50987">
    <property type="entry name" value="HTH_ARSR_2"/>
    <property type="match status" value="1"/>
</dbReference>
<dbReference type="EMBL" id="CP018171">
    <property type="protein sequence ID" value="APH74485.1"/>
    <property type="molecule type" value="Genomic_DNA"/>
</dbReference>
<name>A0A1L3SYU8_9HYPH</name>
<dbReference type="InterPro" id="IPR051081">
    <property type="entry name" value="HTH_MetalResp_TranReg"/>
</dbReference>
<dbReference type="InterPro" id="IPR011991">
    <property type="entry name" value="ArsR-like_HTH"/>
</dbReference>
<dbReference type="SMART" id="SM00418">
    <property type="entry name" value="HTH_ARSR"/>
    <property type="match status" value="1"/>
</dbReference>
<keyword evidence="1" id="KW-0805">Transcription regulation</keyword>
<evidence type="ECO:0000313" key="6">
    <source>
        <dbReference type="Proteomes" id="UP000182840"/>
    </source>
</evidence>
<dbReference type="Gene3D" id="1.10.10.10">
    <property type="entry name" value="Winged helix-like DNA-binding domain superfamily/Winged helix DNA-binding domain"/>
    <property type="match status" value="1"/>
</dbReference>
<dbReference type="InterPro" id="IPR001845">
    <property type="entry name" value="HTH_ArsR_DNA-bd_dom"/>
</dbReference>
<feature type="domain" description="HTH arsR-type" evidence="4">
    <location>
        <begin position="5"/>
        <end position="99"/>
    </location>
</feature>
<dbReference type="STRING" id="1670800.BSQ44_08305"/>
<keyword evidence="3" id="KW-0804">Transcription</keyword>
<dbReference type="PANTHER" id="PTHR33154:SF28">
    <property type="entry name" value="HTH-TYPE TRANSCRIPTIONAL REGULATOR YGAV-RELATED"/>
    <property type="match status" value="1"/>
</dbReference>
<dbReference type="InterPro" id="IPR036390">
    <property type="entry name" value="WH_DNA-bd_sf"/>
</dbReference>
<keyword evidence="2" id="KW-0238">DNA-binding</keyword>
<dbReference type="PANTHER" id="PTHR33154">
    <property type="entry name" value="TRANSCRIPTIONAL REGULATOR, ARSR FAMILY"/>
    <property type="match status" value="1"/>
</dbReference>